<evidence type="ECO:0000313" key="3">
    <source>
        <dbReference type="Proteomes" id="UP000635477"/>
    </source>
</evidence>
<name>A0A8H4XIL1_9HYPO</name>
<evidence type="ECO:0000313" key="2">
    <source>
        <dbReference type="EMBL" id="KAF4975969.1"/>
    </source>
</evidence>
<gene>
    <name evidence="2" type="ORF">FZEAL_7321</name>
</gene>
<proteinExistence type="predicted"/>
<keyword evidence="3" id="KW-1185">Reference proteome</keyword>
<dbReference type="EMBL" id="JABEYC010000585">
    <property type="protein sequence ID" value="KAF4975969.1"/>
    <property type="molecule type" value="Genomic_DNA"/>
</dbReference>
<comment type="caution">
    <text evidence="2">The sequence shown here is derived from an EMBL/GenBank/DDBJ whole genome shotgun (WGS) entry which is preliminary data.</text>
</comment>
<evidence type="ECO:0000256" key="1">
    <source>
        <dbReference type="SAM" id="MobiDB-lite"/>
    </source>
</evidence>
<dbReference type="OrthoDB" id="5124663at2759"/>
<dbReference type="AlphaFoldDB" id="A0A8H4XIL1"/>
<sequence length="287" mass="32679">MAVARASSGPRFLSWSMTSLRRVYSTTTTPSYNTQTQKPPVDYSQRPRKTNSHIPSRVMRQQAARGAEQLQNQPQRKGIADPPPANADRAKKKKLKARGFYVPLNAQKFCTSKSGLQTTPDVWAFLNETGIEYNNSKAPMLDLGNEHRRIMENFSCSVQYSPKYILHPYQLQYLDPRRHPLTDAIIAKYQRKLAEEPLWVYVINRGGNAGIVKTITQRRITQSVWSALEERGYPRSGVRGTVIISLVNMQKAANFPAHMLGEAVAQAVEREWNAHLGERASRRKTRW</sequence>
<dbReference type="Proteomes" id="UP000635477">
    <property type="component" value="Unassembled WGS sequence"/>
</dbReference>
<protein>
    <submittedName>
        <fullName evidence="2">Uncharacterized protein</fullName>
    </submittedName>
</protein>
<feature type="region of interest" description="Disordered" evidence="1">
    <location>
        <begin position="26"/>
        <end position="93"/>
    </location>
</feature>
<organism evidence="2 3">
    <name type="scientific">Fusarium zealandicum</name>
    <dbReference type="NCBI Taxonomy" id="1053134"/>
    <lineage>
        <taxon>Eukaryota</taxon>
        <taxon>Fungi</taxon>
        <taxon>Dikarya</taxon>
        <taxon>Ascomycota</taxon>
        <taxon>Pezizomycotina</taxon>
        <taxon>Sordariomycetes</taxon>
        <taxon>Hypocreomycetidae</taxon>
        <taxon>Hypocreales</taxon>
        <taxon>Nectriaceae</taxon>
        <taxon>Fusarium</taxon>
        <taxon>Fusarium staphyleae species complex</taxon>
    </lineage>
</organism>
<reference evidence="2" key="1">
    <citation type="journal article" date="2020" name="BMC Genomics">
        <title>Correction to: Identification and distribution of gene clusters required for synthesis of sphingolipid metabolism inhibitors in diverse species of the filamentous fungus Fusarium.</title>
        <authorList>
            <person name="Kim H.S."/>
            <person name="Lohmar J.M."/>
            <person name="Busman M."/>
            <person name="Brown D.W."/>
            <person name="Naumann T.A."/>
            <person name="Divon H.H."/>
            <person name="Lysoe E."/>
            <person name="Uhlig S."/>
            <person name="Proctor R.H."/>
        </authorList>
    </citation>
    <scope>NUCLEOTIDE SEQUENCE</scope>
    <source>
        <strain evidence="2">NRRL 22465</strain>
    </source>
</reference>
<accession>A0A8H4XIL1</accession>
<feature type="compositionally biased region" description="Low complexity" evidence="1">
    <location>
        <begin position="26"/>
        <end position="37"/>
    </location>
</feature>
<reference evidence="2" key="2">
    <citation type="submission" date="2020-05" db="EMBL/GenBank/DDBJ databases">
        <authorList>
            <person name="Kim H.-S."/>
            <person name="Proctor R.H."/>
            <person name="Brown D.W."/>
        </authorList>
    </citation>
    <scope>NUCLEOTIDE SEQUENCE</scope>
    <source>
        <strain evidence="2">NRRL 22465</strain>
    </source>
</reference>